<feature type="signal peptide" evidence="1">
    <location>
        <begin position="1"/>
        <end position="20"/>
    </location>
</feature>
<feature type="chain" id="PRO_5046933049" evidence="1">
    <location>
        <begin position="21"/>
        <end position="684"/>
    </location>
</feature>
<dbReference type="Proteomes" id="UP001595075">
    <property type="component" value="Unassembled WGS sequence"/>
</dbReference>
<keyword evidence="3" id="KW-1185">Reference proteome</keyword>
<keyword evidence="1" id="KW-0732">Signal</keyword>
<evidence type="ECO:0000313" key="2">
    <source>
        <dbReference type="EMBL" id="KAL2066917.1"/>
    </source>
</evidence>
<protein>
    <submittedName>
        <fullName evidence="2">Uncharacterized protein</fullName>
    </submittedName>
</protein>
<proteinExistence type="predicted"/>
<accession>A0ABR4CBL1</accession>
<comment type="caution">
    <text evidence="2">The sequence shown here is derived from an EMBL/GenBank/DDBJ whole genome shotgun (WGS) entry which is preliminary data.</text>
</comment>
<name>A0ABR4CBL1_9HELO</name>
<dbReference type="EMBL" id="JAZHXI010000010">
    <property type="protein sequence ID" value="KAL2066917.1"/>
    <property type="molecule type" value="Genomic_DNA"/>
</dbReference>
<organism evidence="2 3">
    <name type="scientific">Oculimacula yallundae</name>
    <dbReference type="NCBI Taxonomy" id="86028"/>
    <lineage>
        <taxon>Eukaryota</taxon>
        <taxon>Fungi</taxon>
        <taxon>Dikarya</taxon>
        <taxon>Ascomycota</taxon>
        <taxon>Pezizomycotina</taxon>
        <taxon>Leotiomycetes</taxon>
        <taxon>Helotiales</taxon>
        <taxon>Ploettnerulaceae</taxon>
        <taxon>Oculimacula</taxon>
    </lineage>
</organism>
<reference evidence="2 3" key="1">
    <citation type="journal article" date="2024" name="Commun. Biol.">
        <title>Comparative genomic analysis of thermophilic fungi reveals convergent evolutionary adaptations and gene losses.</title>
        <authorList>
            <person name="Steindorff A.S."/>
            <person name="Aguilar-Pontes M.V."/>
            <person name="Robinson A.J."/>
            <person name="Andreopoulos B."/>
            <person name="LaButti K."/>
            <person name="Kuo A."/>
            <person name="Mondo S."/>
            <person name="Riley R."/>
            <person name="Otillar R."/>
            <person name="Haridas S."/>
            <person name="Lipzen A."/>
            <person name="Grimwood J."/>
            <person name="Schmutz J."/>
            <person name="Clum A."/>
            <person name="Reid I.D."/>
            <person name="Moisan M.C."/>
            <person name="Butler G."/>
            <person name="Nguyen T.T.M."/>
            <person name="Dewar K."/>
            <person name="Conant G."/>
            <person name="Drula E."/>
            <person name="Henrissat B."/>
            <person name="Hansel C."/>
            <person name="Singer S."/>
            <person name="Hutchinson M.I."/>
            <person name="de Vries R.P."/>
            <person name="Natvig D.O."/>
            <person name="Powell A.J."/>
            <person name="Tsang A."/>
            <person name="Grigoriev I.V."/>
        </authorList>
    </citation>
    <scope>NUCLEOTIDE SEQUENCE [LARGE SCALE GENOMIC DNA]</scope>
    <source>
        <strain evidence="2 3">CBS 494.80</strain>
    </source>
</reference>
<evidence type="ECO:0000313" key="3">
    <source>
        <dbReference type="Proteomes" id="UP001595075"/>
    </source>
</evidence>
<evidence type="ECO:0000256" key="1">
    <source>
        <dbReference type="SAM" id="SignalP"/>
    </source>
</evidence>
<sequence length="684" mass="71978">MSSFSVKAALGSFIFLVAKAQDTVVDGLRDGEGCAVTFTAIDPRTGINTNYRALSLDPTGLGVTGGCINTLTGTRADALSCLYIDVLSDGSQPGAVFSCQYPATNGLLKKGTLATCDSSISPIPCPPWNGTGPTEPPPTEFKDQFGCTPGYRSYEPVQDLNKIYRNINTGLIGTAGTCSVPGSNAPVPALTCLYRNKWGDPTRSCIYPSVRNVVANGTLATCLSSDSPCPPWNQQPFKNTDSDEKCRLKVQRLGSFCDMVDIVSGSRTSLCTKDPTEVSTALNAIRDFILEQGQFDPAKAPRFNEFNIAVSSVFGIRFGDKLLVPEDEFALQVLELYRLGCNSKTVSVLGDLAPPDTSGASLVCTESWFNNDAFVDCDQARKVRSLSGKSAENLPYRFLPRDVNFCTQALSSLPTQRDCEFSQGTPDCSLTVNDYLEVGVTQADAQILVDTCPKLFNLRDSFDKACRLRQAVADLEPICSSGGDTTSKTSTTTQPYPTSNVTVYPTSNYDGSDCSTSTTELYSYAAIQTLPASLYPAVVISTSTEEDLKPPPNAVTNGTPGSPIQTVVVDGTPGSPIQTVVVDGTPGSPIQTVVVGGTPGSPIQTVVVDGTPDSPIQTVVTGGTPGSPIQPLVVGGTPDSSTGTIDAAGTPNSPSQTVVTFTGTGAEIRPVTFLLALGLLVFGI</sequence>
<gene>
    <name evidence="2" type="ORF">VTL71DRAFT_1341</name>
</gene>